<dbReference type="InterPro" id="IPR007867">
    <property type="entry name" value="GMC_OxRtase_C"/>
</dbReference>
<dbReference type="GO" id="GO:0050660">
    <property type="term" value="F:flavin adenine dinucleotide binding"/>
    <property type="evidence" value="ECO:0007669"/>
    <property type="project" value="InterPro"/>
</dbReference>
<dbReference type="AlphaFoldDB" id="A0AA40GHB6"/>
<evidence type="ECO:0000313" key="4">
    <source>
        <dbReference type="Proteomes" id="UP001177670"/>
    </source>
</evidence>
<evidence type="ECO:0000259" key="2">
    <source>
        <dbReference type="Pfam" id="PF05199"/>
    </source>
</evidence>
<sequence>MKFIIELSKTASLKRYGSEVNRFLVVRIFQHLLTITGSAISDVTQRLSTIRWALARWVLLRIEKLWCYGLSFEHGVRGLRVVNASIMPNIVSGNTNVPVIMIGQKDSNMIKKFWLTKNNSE</sequence>
<protein>
    <recommendedName>
        <fullName evidence="2">Glucose-methanol-choline oxidoreductase C-terminal domain-containing protein</fullName>
    </recommendedName>
</protein>
<dbReference type="GO" id="GO:0016614">
    <property type="term" value="F:oxidoreductase activity, acting on CH-OH group of donors"/>
    <property type="evidence" value="ECO:0007669"/>
    <property type="project" value="InterPro"/>
</dbReference>
<dbReference type="PANTHER" id="PTHR11552:SF227">
    <property type="entry name" value="GLUCOSE DEHYDROGENASE [FAD, QUINONE]-LIKE PROTEIN"/>
    <property type="match status" value="1"/>
</dbReference>
<comment type="similarity">
    <text evidence="1">Belongs to the GMC oxidoreductase family.</text>
</comment>
<keyword evidence="4" id="KW-1185">Reference proteome</keyword>
<proteinExistence type="inferred from homology"/>
<accession>A0AA40GHB6</accession>
<reference evidence="3" key="1">
    <citation type="submission" date="2021-10" db="EMBL/GenBank/DDBJ databases">
        <title>Melipona bicolor Genome sequencing and assembly.</title>
        <authorList>
            <person name="Araujo N.S."/>
            <person name="Arias M.C."/>
        </authorList>
    </citation>
    <scope>NUCLEOTIDE SEQUENCE</scope>
    <source>
        <strain evidence="3">USP_2M_L1-L4_2017</strain>
        <tissue evidence="3">Whole body</tissue>
    </source>
</reference>
<dbReference type="Proteomes" id="UP001177670">
    <property type="component" value="Unassembled WGS sequence"/>
</dbReference>
<organism evidence="3 4">
    <name type="scientific">Melipona bicolor</name>
    <dbReference type="NCBI Taxonomy" id="60889"/>
    <lineage>
        <taxon>Eukaryota</taxon>
        <taxon>Metazoa</taxon>
        <taxon>Ecdysozoa</taxon>
        <taxon>Arthropoda</taxon>
        <taxon>Hexapoda</taxon>
        <taxon>Insecta</taxon>
        <taxon>Pterygota</taxon>
        <taxon>Neoptera</taxon>
        <taxon>Endopterygota</taxon>
        <taxon>Hymenoptera</taxon>
        <taxon>Apocrita</taxon>
        <taxon>Aculeata</taxon>
        <taxon>Apoidea</taxon>
        <taxon>Anthophila</taxon>
        <taxon>Apidae</taxon>
        <taxon>Melipona</taxon>
    </lineage>
</organism>
<feature type="domain" description="Glucose-methanol-choline oxidoreductase C-terminal" evidence="2">
    <location>
        <begin position="74"/>
        <end position="103"/>
    </location>
</feature>
<evidence type="ECO:0000256" key="1">
    <source>
        <dbReference type="ARBA" id="ARBA00010790"/>
    </source>
</evidence>
<gene>
    <name evidence="3" type="ORF">K0M31_002315</name>
</gene>
<evidence type="ECO:0000313" key="3">
    <source>
        <dbReference type="EMBL" id="KAK1137821.1"/>
    </source>
</evidence>
<name>A0AA40GHB6_9HYME</name>
<dbReference type="EMBL" id="JAHYIQ010000001">
    <property type="protein sequence ID" value="KAK1137821.1"/>
    <property type="molecule type" value="Genomic_DNA"/>
</dbReference>
<dbReference type="SUPFAM" id="SSF51905">
    <property type="entry name" value="FAD/NAD(P)-binding domain"/>
    <property type="match status" value="1"/>
</dbReference>
<comment type="caution">
    <text evidence="3">The sequence shown here is derived from an EMBL/GenBank/DDBJ whole genome shotgun (WGS) entry which is preliminary data.</text>
</comment>
<dbReference type="InterPro" id="IPR036188">
    <property type="entry name" value="FAD/NAD-bd_sf"/>
</dbReference>
<dbReference type="Gene3D" id="3.50.50.60">
    <property type="entry name" value="FAD/NAD(P)-binding domain"/>
    <property type="match status" value="1"/>
</dbReference>
<dbReference type="Pfam" id="PF05199">
    <property type="entry name" value="GMC_oxred_C"/>
    <property type="match status" value="1"/>
</dbReference>
<dbReference type="PANTHER" id="PTHR11552">
    <property type="entry name" value="GLUCOSE-METHANOL-CHOLINE GMC OXIDOREDUCTASE"/>
    <property type="match status" value="1"/>
</dbReference>
<dbReference type="InterPro" id="IPR012132">
    <property type="entry name" value="GMC_OxRdtase"/>
</dbReference>